<comment type="caution">
    <text evidence="1">The sequence shown here is derived from an EMBL/GenBank/DDBJ whole genome shotgun (WGS) entry which is preliminary data.</text>
</comment>
<gene>
    <name evidence="1" type="ORF">GCM10009535_11790</name>
</gene>
<sequence>MSADWSYRPSMSTPKTIYSQSEARRLRAHPCIHCGKMSRVDRRPLSDMSGSVDPDVSVLWYCPDALCAGHDGFSIESQ</sequence>
<protein>
    <recommendedName>
        <fullName evidence="3">Phage protein</fullName>
    </recommendedName>
</protein>
<organism evidence="1 2">
    <name type="scientific">Streptomyces thermocarboxydovorans</name>
    <dbReference type="NCBI Taxonomy" id="59298"/>
    <lineage>
        <taxon>Bacteria</taxon>
        <taxon>Bacillati</taxon>
        <taxon>Actinomycetota</taxon>
        <taxon>Actinomycetes</taxon>
        <taxon>Kitasatosporales</taxon>
        <taxon>Streptomycetaceae</taxon>
        <taxon>Streptomyces</taxon>
    </lineage>
</organism>
<accession>A0ABN1HBT2</accession>
<proteinExistence type="predicted"/>
<name>A0ABN1HBT2_9ACTN</name>
<evidence type="ECO:0000313" key="1">
    <source>
        <dbReference type="EMBL" id="GAA0637128.1"/>
    </source>
</evidence>
<dbReference type="EMBL" id="BAAAGU010000009">
    <property type="protein sequence ID" value="GAA0637128.1"/>
    <property type="molecule type" value="Genomic_DNA"/>
</dbReference>
<keyword evidence="2" id="KW-1185">Reference proteome</keyword>
<dbReference type="Proteomes" id="UP001500724">
    <property type="component" value="Unassembled WGS sequence"/>
</dbReference>
<reference evidence="1 2" key="1">
    <citation type="journal article" date="2019" name="Int. J. Syst. Evol. Microbiol.">
        <title>The Global Catalogue of Microorganisms (GCM) 10K type strain sequencing project: providing services to taxonomists for standard genome sequencing and annotation.</title>
        <authorList>
            <consortium name="The Broad Institute Genomics Platform"/>
            <consortium name="The Broad Institute Genome Sequencing Center for Infectious Disease"/>
            <person name="Wu L."/>
            <person name="Ma J."/>
        </authorList>
    </citation>
    <scope>NUCLEOTIDE SEQUENCE [LARGE SCALE GENOMIC DNA]</scope>
    <source>
        <strain evidence="1 2">JCM 10367</strain>
    </source>
</reference>
<evidence type="ECO:0000313" key="2">
    <source>
        <dbReference type="Proteomes" id="UP001500724"/>
    </source>
</evidence>
<evidence type="ECO:0008006" key="3">
    <source>
        <dbReference type="Google" id="ProtNLM"/>
    </source>
</evidence>